<evidence type="ECO:0000313" key="1">
    <source>
        <dbReference type="EMBL" id="OMO66253.1"/>
    </source>
</evidence>
<evidence type="ECO:0000313" key="2">
    <source>
        <dbReference type="Proteomes" id="UP000188268"/>
    </source>
</evidence>
<dbReference type="OrthoDB" id="1898359at2759"/>
<dbReference type="STRING" id="210143.A0A1R3H7J0"/>
<dbReference type="PANTHER" id="PTHR33544">
    <property type="entry name" value="DUF4005 DOMAIN-CONTAINING PROTEIN-RELATED"/>
    <property type="match status" value="1"/>
</dbReference>
<protein>
    <submittedName>
        <fullName evidence="1">Uncharacterized protein</fullName>
    </submittedName>
</protein>
<dbReference type="OMA" id="RNHQHQK"/>
<dbReference type="Proteomes" id="UP000188268">
    <property type="component" value="Unassembled WGS sequence"/>
</dbReference>
<accession>A0A1R3H7J0</accession>
<dbReference type="AlphaFoldDB" id="A0A1R3H7J0"/>
<dbReference type="InterPro" id="IPR040344">
    <property type="entry name" value="At3g17950-like"/>
</dbReference>
<organism evidence="1 2">
    <name type="scientific">Corchorus capsularis</name>
    <name type="common">Jute</name>
    <dbReference type="NCBI Taxonomy" id="210143"/>
    <lineage>
        <taxon>Eukaryota</taxon>
        <taxon>Viridiplantae</taxon>
        <taxon>Streptophyta</taxon>
        <taxon>Embryophyta</taxon>
        <taxon>Tracheophyta</taxon>
        <taxon>Spermatophyta</taxon>
        <taxon>Magnoliopsida</taxon>
        <taxon>eudicotyledons</taxon>
        <taxon>Gunneridae</taxon>
        <taxon>Pentapetalae</taxon>
        <taxon>rosids</taxon>
        <taxon>malvids</taxon>
        <taxon>Malvales</taxon>
        <taxon>Malvaceae</taxon>
        <taxon>Grewioideae</taxon>
        <taxon>Apeibeae</taxon>
        <taxon>Corchorus</taxon>
    </lineage>
</organism>
<proteinExistence type="predicted"/>
<dbReference type="Gramene" id="OMO66253">
    <property type="protein sequence ID" value="OMO66253"/>
    <property type="gene ID" value="CCACVL1_21242"/>
</dbReference>
<name>A0A1R3H7J0_COCAP</name>
<sequence>MAQREEGWPLGLQPLNARIGLVRNRDFAGSASFSTLLTASPSSSSISSSDLDTESTGSFFHDKSITLGSLIGISSFLDLSRRSTRRRPTETLRDQKNYKSRPWLFSLCSKLSTDAVDTNNTQSLGQFLQVERMRAAASGNIYRRNQTPAPASAPGDFQPVTLVSEPNSLFVGDRIAPPSNAVDGLKSDRELLEHGNGYGVPLLLSCLCGQLIK</sequence>
<reference evidence="1 2" key="1">
    <citation type="submission" date="2013-09" db="EMBL/GenBank/DDBJ databases">
        <title>Corchorus capsularis genome sequencing.</title>
        <authorList>
            <person name="Alam M."/>
            <person name="Haque M.S."/>
            <person name="Islam M.S."/>
            <person name="Emdad E.M."/>
            <person name="Islam M.M."/>
            <person name="Ahmed B."/>
            <person name="Halim A."/>
            <person name="Hossen Q.M.M."/>
            <person name="Hossain M.Z."/>
            <person name="Ahmed R."/>
            <person name="Khan M.M."/>
            <person name="Islam R."/>
            <person name="Rashid M.M."/>
            <person name="Khan S.A."/>
            <person name="Rahman M.S."/>
            <person name="Alam M."/>
        </authorList>
    </citation>
    <scope>NUCLEOTIDE SEQUENCE [LARGE SCALE GENOMIC DNA]</scope>
    <source>
        <strain evidence="2">cv. CVL-1</strain>
        <tissue evidence="1">Whole seedling</tissue>
    </source>
</reference>
<dbReference type="EMBL" id="AWWV01012544">
    <property type="protein sequence ID" value="OMO66253.1"/>
    <property type="molecule type" value="Genomic_DNA"/>
</dbReference>
<keyword evidence="2" id="KW-1185">Reference proteome</keyword>
<comment type="caution">
    <text evidence="1">The sequence shown here is derived from an EMBL/GenBank/DDBJ whole genome shotgun (WGS) entry which is preliminary data.</text>
</comment>
<dbReference type="PANTHER" id="PTHR33544:SF3">
    <property type="entry name" value="60S RIBOSOMAL PROTEIN L36"/>
    <property type="match status" value="1"/>
</dbReference>
<gene>
    <name evidence="1" type="ORF">CCACVL1_21242</name>
</gene>